<protein>
    <submittedName>
        <fullName evidence="1">Uncharacterized protein</fullName>
    </submittedName>
</protein>
<evidence type="ECO:0000313" key="2">
    <source>
        <dbReference type="Proteomes" id="UP000027265"/>
    </source>
</evidence>
<dbReference type="OrthoDB" id="4762016at2759"/>
<dbReference type="AlphaFoldDB" id="A0A067QB29"/>
<accession>A0A067QB29</accession>
<dbReference type="HOGENOM" id="CLU_067635_0_0_1"/>
<gene>
    <name evidence="1" type="ORF">JAAARDRAFT_56748</name>
</gene>
<keyword evidence="2" id="KW-1185">Reference proteome</keyword>
<reference evidence="2" key="1">
    <citation type="journal article" date="2014" name="Proc. Natl. Acad. Sci. U.S.A.">
        <title>Extensive sampling of basidiomycete genomes demonstrates inadequacy of the white-rot/brown-rot paradigm for wood decay fungi.</title>
        <authorList>
            <person name="Riley R."/>
            <person name="Salamov A.A."/>
            <person name="Brown D.W."/>
            <person name="Nagy L.G."/>
            <person name="Floudas D."/>
            <person name="Held B.W."/>
            <person name="Levasseur A."/>
            <person name="Lombard V."/>
            <person name="Morin E."/>
            <person name="Otillar R."/>
            <person name="Lindquist E.A."/>
            <person name="Sun H."/>
            <person name="LaButti K.M."/>
            <person name="Schmutz J."/>
            <person name="Jabbour D."/>
            <person name="Luo H."/>
            <person name="Baker S.E."/>
            <person name="Pisabarro A.G."/>
            <person name="Walton J.D."/>
            <person name="Blanchette R.A."/>
            <person name="Henrissat B."/>
            <person name="Martin F."/>
            <person name="Cullen D."/>
            <person name="Hibbett D.S."/>
            <person name="Grigoriev I.V."/>
        </authorList>
    </citation>
    <scope>NUCLEOTIDE SEQUENCE [LARGE SCALE GENOMIC DNA]</scope>
    <source>
        <strain evidence="2">MUCL 33604</strain>
    </source>
</reference>
<dbReference type="EMBL" id="KL197715">
    <property type="protein sequence ID" value="KDQ59786.1"/>
    <property type="molecule type" value="Genomic_DNA"/>
</dbReference>
<dbReference type="InParanoid" id="A0A067QB29"/>
<dbReference type="Proteomes" id="UP000027265">
    <property type="component" value="Unassembled WGS sequence"/>
</dbReference>
<organism evidence="1 2">
    <name type="scientific">Jaapia argillacea MUCL 33604</name>
    <dbReference type="NCBI Taxonomy" id="933084"/>
    <lineage>
        <taxon>Eukaryota</taxon>
        <taxon>Fungi</taxon>
        <taxon>Dikarya</taxon>
        <taxon>Basidiomycota</taxon>
        <taxon>Agaricomycotina</taxon>
        <taxon>Agaricomycetes</taxon>
        <taxon>Agaricomycetidae</taxon>
        <taxon>Jaapiales</taxon>
        <taxon>Jaapiaceae</taxon>
        <taxon>Jaapia</taxon>
    </lineage>
</organism>
<name>A0A067QB29_9AGAM</name>
<evidence type="ECO:0000313" key="1">
    <source>
        <dbReference type="EMBL" id="KDQ59786.1"/>
    </source>
</evidence>
<sequence>MDANNSSFFMPDSQQPSLKHSVLQWSIGVQNTCGSGAEEWIVHRVEHCKDENGKTHEYLRFTLRNPRDPRPLYLFAERMADKKSTTSSIAHKSTIAVPSCATTSADDQILITFDERHRQRDPMNVMDHFSPPPTVLQLSLLLKATSESQPNYNVYASQCFWFAAAVWGALKGEFGGEEKMAGTISNRSKFWNFTLVEADRLGVAVGTIRQKYRDSEAAFRVKQRETVDAKKRQEEEEKRRLIEQGRQAGFQEGWQEGRDENHREVLKLKNELASRDREIERLRGPSLSLPHPLPQVTPCR</sequence>
<proteinExistence type="predicted"/>